<evidence type="ECO:0000256" key="4">
    <source>
        <dbReference type="SAM" id="MobiDB-lite"/>
    </source>
</evidence>
<accession>A0A9C7UTG4</accession>
<dbReference type="OrthoDB" id="25391at2759"/>
<proteinExistence type="inferred from homology"/>
<evidence type="ECO:0000313" key="6">
    <source>
        <dbReference type="EMBL" id="GJQ15056.1"/>
    </source>
</evidence>
<dbReference type="Pfam" id="PF04153">
    <property type="entry name" value="NOT2_3_5_C"/>
    <property type="match status" value="1"/>
</dbReference>
<reference evidence="6" key="1">
    <citation type="journal article" date="2022" name="Proc. Natl. Acad. Sci. U.S.A.">
        <title>Life cycle and functional genomics of the unicellular red alga Galdieria for elucidating algal and plant evolution and industrial use.</title>
        <authorList>
            <person name="Hirooka S."/>
            <person name="Itabashi T."/>
            <person name="Ichinose T.M."/>
            <person name="Onuma R."/>
            <person name="Fujiwara T."/>
            <person name="Yamashita S."/>
            <person name="Jong L.W."/>
            <person name="Tomita R."/>
            <person name="Iwane A.H."/>
            <person name="Miyagishima S.Y."/>
        </authorList>
    </citation>
    <scope>NUCLEOTIDE SEQUENCE</scope>
    <source>
        <strain evidence="6">NBRC 102759</strain>
    </source>
</reference>
<feature type="domain" description="NOT2/NOT3/NOT5 C-terminal" evidence="5">
    <location>
        <begin position="401"/>
        <end position="506"/>
    </location>
</feature>
<keyword evidence="7" id="KW-1185">Reference proteome</keyword>
<feature type="compositionally biased region" description="Basic and acidic residues" evidence="4">
    <location>
        <begin position="1"/>
        <end position="23"/>
    </location>
</feature>
<dbReference type="PANTHER" id="PTHR23326">
    <property type="entry name" value="CCR4 NOT-RELATED"/>
    <property type="match status" value="1"/>
</dbReference>
<dbReference type="InterPro" id="IPR007282">
    <property type="entry name" value="NOT2/3/5_C"/>
</dbReference>
<evidence type="ECO:0000259" key="5">
    <source>
        <dbReference type="Pfam" id="PF04153"/>
    </source>
</evidence>
<feature type="region of interest" description="Disordered" evidence="4">
    <location>
        <begin position="1"/>
        <end position="117"/>
    </location>
</feature>
<evidence type="ECO:0000256" key="2">
    <source>
        <dbReference type="ARBA" id="ARBA00023015"/>
    </source>
</evidence>
<dbReference type="InterPro" id="IPR038635">
    <property type="entry name" value="CCR4-NOT_su2/3/5_C_sf"/>
</dbReference>
<keyword evidence="2" id="KW-0805">Transcription regulation</keyword>
<evidence type="ECO:0000256" key="3">
    <source>
        <dbReference type="ARBA" id="ARBA00023163"/>
    </source>
</evidence>
<feature type="compositionally biased region" description="Polar residues" evidence="4">
    <location>
        <begin position="63"/>
        <end position="80"/>
    </location>
</feature>
<dbReference type="GO" id="GO:0030015">
    <property type="term" value="C:CCR4-NOT core complex"/>
    <property type="evidence" value="ECO:0007669"/>
    <property type="project" value="InterPro"/>
</dbReference>
<comment type="caution">
    <text evidence="6">The sequence shown here is derived from an EMBL/GenBank/DDBJ whole genome shotgun (WGS) entry which is preliminary data.</text>
</comment>
<dbReference type="EMBL" id="BQMJ01000064">
    <property type="protein sequence ID" value="GJQ15056.1"/>
    <property type="molecule type" value="Genomic_DNA"/>
</dbReference>
<feature type="region of interest" description="Disordered" evidence="4">
    <location>
        <begin position="253"/>
        <end position="279"/>
    </location>
</feature>
<dbReference type="AlphaFoldDB" id="A0A9C7UTG4"/>
<sequence length="538" mass="60475">MSVQRKPRENYSDNDKQLSDKKMFANSGKGPTIDSNKSRNSFFSHTSSHVYGPTSDWEKRGWENTQNLNGTNYRQSSSLQDIPGRLDSGPAYGGPSVDVWGRAPSDAGGEVQKLVSSSSPRLDMSNWVFGGNKVEEGSPPALDLSEFPTLSSTVSSSVQEVNNRPTSHPSVSPQLSGYYSAAVGANRTQSKGNIPPNGKRTNINSFPSLNTYDESIEKWSDMEAKSKIGSNDGDWQRNLISFSDPKVGMRYTEHSTSFTGSNTTHNYDSKTSNPSSSSDFGNVSNWMSSNFGSKYSKDSFKYSSNNLEPESYTTNFDVASTTANIETKSDISQITSQLSEISLPNNDTMEVYGIRGLLKLMSPSWRTEQPDYLLLALGIDLTSLGLNLNSTEPLYLSFETPFLDVDRGLYHEPEYILPECYKMEQKPPLLKLGHFRKFQLQTLFYIFYCMPRDALQILAAAELYQREWRYHKDLKLWFTRAPGTTTPGYERNAFIYFDITTWERKPFHETNRNFLQGFLSQNVITEAVEHLVNSNSSS</sequence>
<dbReference type="GO" id="GO:0006355">
    <property type="term" value="P:regulation of DNA-templated transcription"/>
    <property type="evidence" value="ECO:0007669"/>
    <property type="project" value="InterPro"/>
</dbReference>
<name>A0A9C7UTG4_9RHOD</name>
<dbReference type="Gene3D" id="2.30.30.1020">
    <property type="entry name" value="CCR4-NOT complex subunit 2/3/5, C-terminal domain"/>
    <property type="match status" value="1"/>
</dbReference>
<gene>
    <name evidence="6" type="ORF">GpartN1_g6847.t1</name>
</gene>
<feature type="compositionally biased region" description="Low complexity" evidence="4">
    <location>
        <begin position="269"/>
        <end position="278"/>
    </location>
</feature>
<comment type="similarity">
    <text evidence="1">Belongs to the CNOT2/3/5 family.</text>
</comment>
<feature type="region of interest" description="Disordered" evidence="4">
    <location>
        <begin position="187"/>
        <end position="206"/>
    </location>
</feature>
<organism evidence="6 7">
    <name type="scientific">Galdieria partita</name>
    <dbReference type="NCBI Taxonomy" id="83374"/>
    <lineage>
        <taxon>Eukaryota</taxon>
        <taxon>Rhodophyta</taxon>
        <taxon>Bangiophyceae</taxon>
        <taxon>Galdieriales</taxon>
        <taxon>Galdieriaceae</taxon>
        <taxon>Galdieria</taxon>
    </lineage>
</organism>
<feature type="compositionally biased region" description="Polar residues" evidence="4">
    <location>
        <begin position="33"/>
        <end position="49"/>
    </location>
</feature>
<dbReference type="Proteomes" id="UP001061958">
    <property type="component" value="Unassembled WGS sequence"/>
</dbReference>
<feature type="compositionally biased region" description="Polar residues" evidence="4">
    <location>
        <begin position="254"/>
        <end position="266"/>
    </location>
</feature>
<evidence type="ECO:0000313" key="7">
    <source>
        <dbReference type="Proteomes" id="UP001061958"/>
    </source>
</evidence>
<protein>
    <recommendedName>
        <fullName evidence="5">NOT2/NOT3/NOT5 C-terminal domain-containing protein</fullName>
    </recommendedName>
</protein>
<keyword evidence="3" id="KW-0804">Transcription</keyword>
<reference evidence="6" key="2">
    <citation type="submission" date="2022-01" db="EMBL/GenBank/DDBJ databases">
        <authorList>
            <person name="Hirooka S."/>
            <person name="Miyagishima S.Y."/>
        </authorList>
    </citation>
    <scope>NUCLEOTIDE SEQUENCE</scope>
    <source>
        <strain evidence="6">NBRC 102759</strain>
    </source>
</reference>
<dbReference type="InterPro" id="IPR040168">
    <property type="entry name" value="Not2/3/5"/>
</dbReference>
<evidence type="ECO:0000256" key="1">
    <source>
        <dbReference type="ARBA" id="ARBA00007682"/>
    </source>
</evidence>